<feature type="region of interest" description="Disordered" evidence="4">
    <location>
        <begin position="198"/>
        <end position="225"/>
    </location>
</feature>
<dbReference type="Pfam" id="PF05678">
    <property type="entry name" value="VQ"/>
    <property type="match status" value="1"/>
</dbReference>
<keyword evidence="7" id="KW-1185">Reference proteome</keyword>
<feature type="region of interest" description="Disordered" evidence="4">
    <location>
        <begin position="1"/>
        <end position="60"/>
    </location>
</feature>
<evidence type="ECO:0000256" key="3">
    <source>
        <dbReference type="ARBA" id="ARBA00023242"/>
    </source>
</evidence>
<gene>
    <name evidence="6" type="ORF">SI8410_06008167</name>
</gene>
<evidence type="ECO:0000313" key="6">
    <source>
        <dbReference type="EMBL" id="CAA7397502.1"/>
    </source>
</evidence>
<evidence type="ECO:0000259" key="5">
    <source>
        <dbReference type="Pfam" id="PF05678"/>
    </source>
</evidence>
<feature type="domain" description="VQ" evidence="5">
    <location>
        <begin position="54"/>
        <end position="79"/>
    </location>
</feature>
<dbReference type="PANTHER" id="PTHR33402:SF16">
    <property type="entry name" value="VQ MOTIF-CONTAINING PROTEIN 13-RELATED"/>
    <property type="match status" value="1"/>
</dbReference>
<accession>A0A7I8KJ81</accession>
<sequence length="225" mass="23925">MGNPCRSQERESPSTQSSPRTSTSSAGHSNGAAAAAAPPPPVAQKLIPPSDANPYPTTFVQADTSSFKQVVQMLTGSSDMSGKPSLPSCRNGPKRPAFKLCERRHNSFKNLRINPLLPSDFSPRKPQQQAAPPPEILSPSVLDFPSLTLSPVTPLIPDPFYRRPDPNSAAGIWPEERAAPPTAAAVAAVEKGFYLLPSPRSATTPREADPPQLLPLFPVFSSASP</sequence>
<name>A0A7I8KJ81_SPIIN</name>
<dbReference type="PANTHER" id="PTHR33402">
    <property type="entry name" value="VQ MOTIF-CONTAINING PROTEIN 11-LIKE"/>
    <property type="match status" value="1"/>
</dbReference>
<reference evidence="6" key="1">
    <citation type="submission" date="2020-02" db="EMBL/GenBank/DDBJ databases">
        <authorList>
            <person name="Scholz U."/>
            <person name="Mascher M."/>
            <person name="Fiebig A."/>
        </authorList>
    </citation>
    <scope>NUCLEOTIDE SEQUENCE</scope>
</reference>
<feature type="region of interest" description="Disordered" evidence="4">
    <location>
        <begin position="74"/>
        <end position="96"/>
    </location>
</feature>
<protein>
    <recommendedName>
        <fullName evidence="5">VQ domain-containing protein</fullName>
    </recommendedName>
</protein>
<feature type="region of interest" description="Disordered" evidence="4">
    <location>
        <begin position="112"/>
        <end position="138"/>
    </location>
</feature>
<dbReference type="EMBL" id="LR746269">
    <property type="protein sequence ID" value="CAA7397502.1"/>
    <property type="molecule type" value="Genomic_DNA"/>
</dbReference>
<evidence type="ECO:0000256" key="2">
    <source>
        <dbReference type="ARBA" id="ARBA00022553"/>
    </source>
</evidence>
<dbReference type="Proteomes" id="UP000663760">
    <property type="component" value="Chromosome 6"/>
</dbReference>
<dbReference type="InterPro" id="IPR008889">
    <property type="entry name" value="VQ"/>
</dbReference>
<evidence type="ECO:0000256" key="4">
    <source>
        <dbReference type="SAM" id="MobiDB-lite"/>
    </source>
</evidence>
<dbReference type="GO" id="GO:0005634">
    <property type="term" value="C:nucleus"/>
    <property type="evidence" value="ECO:0007669"/>
    <property type="project" value="UniProtKB-SubCell"/>
</dbReference>
<proteinExistence type="predicted"/>
<dbReference type="InterPro" id="IPR039611">
    <property type="entry name" value="VQ_4/11/13/19/31/33"/>
</dbReference>
<keyword evidence="3" id="KW-0539">Nucleus</keyword>
<dbReference type="AlphaFoldDB" id="A0A7I8KJ81"/>
<dbReference type="OrthoDB" id="776586at2759"/>
<feature type="region of interest" description="Disordered" evidence="4">
    <location>
        <begin position="156"/>
        <end position="177"/>
    </location>
</feature>
<evidence type="ECO:0000256" key="1">
    <source>
        <dbReference type="ARBA" id="ARBA00004123"/>
    </source>
</evidence>
<organism evidence="6 7">
    <name type="scientific">Spirodela intermedia</name>
    <name type="common">Intermediate duckweed</name>
    <dbReference type="NCBI Taxonomy" id="51605"/>
    <lineage>
        <taxon>Eukaryota</taxon>
        <taxon>Viridiplantae</taxon>
        <taxon>Streptophyta</taxon>
        <taxon>Embryophyta</taxon>
        <taxon>Tracheophyta</taxon>
        <taxon>Spermatophyta</taxon>
        <taxon>Magnoliopsida</taxon>
        <taxon>Liliopsida</taxon>
        <taxon>Araceae</taxon>
        <taxon>Lemnoideae</taxon>
        <taxon>Spirodela</taxon>
    </lineage>
</organism>
<keyword evidence="2" id="KW-0597">Phosphoprotein</keyword>
<feature type="compositionally biased region" description="Low complexity" evidence="4">
    <location>
        <begin position="13"/>
        <end position="25"/>
    </location>
</feature>
<evidence type="ECO:0000313" key="7">
    <source>
        <dbReference type="Proteomes" id="UP000663760"/>
    </source>
</evidence>
<comment type="subcellular location">
    <subcellularLocation>
        <location evidence="1">Nucleus</location>
    </subcellularLocation>
</comment>